<evidence type="ECO:0000256" key="2">
    <source>
        <dbReference type="ARBA" id="ARBA00022741"/>
    </source>
</evidence>
<dbReference type="Gene3D" id="3.40.50.1440">
    <property type="entry name" value="Tubulin/FtsZ, GTPase domain"/>
    <property type="match status" value="1"/>
</dbReference>
<dbReference type="GO" id="GO:0000917">
    <property type="term" value="P:division septum assembly"/>
    <property type="evidence" value="ECO:0007669"/>
    <property type="project" value="UniProtKB-KW"/>
</dbReference>
<dbReference type="PROSITE" id="PS00227">
    <property type="entry name" value="TUBULIN"/>
    <property type="match status" value="1"/>
</dbReference>
<dbReference type="InterPro" id="IPR008280">
    <property type="entry name" value="Tub_FtsZ_C"/>
</dbReference>
<evidence type="ECO:0000259" key="6">
    <source>
        <dbReference type="SMART" id="SM00864"/>
    </source>
</evidence>
<dbReference type="GO" id="GO:0003924">
    <property type="term" value="F:GTPase activity"/>
    <property type="evidence" value="ECO:0007669"/>
    <property type="project" value="UniProtKB-UniRule"/>
</dbReference>
<dbReference type="InterPro" id="IPR036525">
    <property type="entry name" value="Tubulin/FtsZ_GTPase_sf"/>
</dbReference>
<dbReference type="InterPro" id="IPR000158">
    <property type="entry name" value="Cell_div_FtsZ"/>
</dbReference>
<name>A0A6B2M2V2_9BACT</name>
<dbReference type="InterPro" id="IPR018316">
    <property type="entry name" value="Tubulin/FtsZ_2-layer-sand-dom"/>
</dbReference>
<dbReference type="SUPFAM" id="SSF55307">
    <property type="entry name" value="Tubulin C-terminal domain-like"/>
    <property type="match status" value="1"/>
</dbReference>
<keyword evidence="4 8" id="KW-0132">Cell division</keyword>
<keyword evidence="4" id="KW-0131">Cell cycle</keyword>
<keyword evidence="3 4" id="KW-0342">GTP-binding</keyword>
<dbReference type="InterPro" id="IPR024757">
    <property type="entry name" value="FtsZ_C"/>
</dbReference>
<dbReference type="InterPro" id="IPR017975">
    <property type="entry name" value="Tubulin_CS"/>
</dbReference>
<dbReference type="PRINTS" id="PR00423">
    <property type="entry name" value="CELLDVISFTSZ"/>
</dbReference>
<comment type="subunit">
    <text evidence="4">Homodimer. Polymerizes to form a dynamic ring structure in a strictly GTP-dependent manner. Interacts directly with several other division proteins.</text>
</comment>
<dbReference type="HAMAP" id="MF_00909">
    <property type="entry name" value="FtsZ"/>
    <property type="match status" value="1"/>
</dbReference>
<dbReference type="GO" id="GO:0051258">
    <property type="term" value="P:protein polymerization"/>
    <property type="evidence" value="ECO:0007669"/>
    <property type="project" value="UniProtKB-UniRule"/>
</dbReference>
<dbReference type="RefSeq" id="WP_163966630.1">
    <property type="nucleotide sequence ID" value="NZ_JAAGNX010000003.1"/>
</dbReference>
<dbReference type="Proteomes" id="UP000478417">
    <property type="component" value="Unassembled WGS sequence"/>
</dbReference>
<dbReference type="PANTHER" id="PTHR30314:SF3">
    <property type="entry name" value="MITOCHONDRIAL DIVISION PROTEIN FSZA"/>
    <property type="match status" value="1"/>
</dbReference>
<organism evidence="8 9">
    <name type="scientific">Oceanipulchritudo coccoides</name>
    <dbReference type="NCBI Taxonomy" id="2706888"/>
    <lineage>
        <taxon>Bacteria</taxon>
        <taxon>Pseudomonadati</taxon>
        <taxon>Verrucomicrobiota</taxon>
        <taxon>Opitutia</taxon>
        <taxon>Puniceicoccales</taxon>
        <taxon>Oceanipulchritudinaceae</taxon>
        <taxon>Oceanipulchritudo</taxon>
    </lineage>
</organism>
<keyword evidence="4" id="KW-0717">Septation</keyword>
<dbReference type="InterPro" id="IPR045061">
    <property type="entry name" value="FtsZ/CetZ"/>
</dbReference>
<comment type="function">
    <text evidence="4">Essential cell division protein that forms a contractile ring structure (Z ring) at the future cell division site. The regulation of the ring assembly controls the timing and the location of cell division. One of the functions of the FtsZ ring is to recruit other cell division proteins to the septum to produce a new cell wall between the dividing cells. Binds GTP and shows GTPase activity.</text>
</comment>
<comment type="similarity">
    <text evidence="1 4">Belongs to the FtsZ family.</text>
</comment>
<dbReference type="PANTHER" id="PTHR30314">
    <property type="entry name" value="CELL DIVISION PROTEIN FTSZ-RELATED"/>
    <property type="match status" value="1"/>
</dbReference>
<feature type="binding site" evidence="4">
    <location>
        <begin position="119"/>
        <end position="121"/>
    </location>
    <ligand>
        <name>GTP</name>
        <dbReference type="ChEBI" id="CHEBI:37565"/>
    </ligand>
</feature>
<reference evidence="8 9" key="1">
    <citation type="submission" date="2020-02" db="EMBL/GenBank/DDBJ databases">
        <title>Albibacoteraceae fam. nov., the first described family within the subdivision 4 Verrucomicrobia.</title>
        <authorList>
            <person name="Xi F."/>
        </authorList>
    </citation>
    <scope>NUCLEOTIDE SEQUENCE [LARGE SCALE GENOMIC DNA]</scope>
    <source>
        <strain evidence="8 9">CK1056</strain>
    </source>
</reference>
<feature type="binding site" evidence="4">
    <location>
        <begin position="32"/>
        <end position="36"/>
    </location>
    <ligand>
        <name>GTP</name>
        <dbReference type="ChEBI" id="CHEBI:37565"/>
    </ligand>
</feature>
<dbReference type="Pfam" id="PF00091">
    <property type="entry name" value="Tubulin"/>
    <property type="match status" value="1"/>
</dbReference>
<feature type="domain" description="Tubulin/FtsZ 2-layer sandwich" evidence="7">
    <location>
        <begin position="218"/>
        <end position="339"/>
    </location>
</feature>
<dbReference type="GO" id="GO:0005525">
    <property type="term" value="F:GTP binding"/>
    <property type="evidence" value="ECO:0007669"/>
    <property type="project" value="UniProtKB-UniRule"/>
</dbReference>
<feature type="binding site" evidence="4">
    <location>
        <position position="150"/>
    </location>
    <ligand>
        <name>GTP</name>
        <dbReference type="ChEBI" id="CHEBI:37565"/>
    </ligand>
</feature>
<feature type="domain" description="Tubulin/FtsZ GTPase" evidence="6">
    <location>
        <begin position="24"/>
        <end position="216"/>
    </location>
</feature>
<evidence type="ECO:0000313" key="8">
    <source>
        <dbReference type="EMBL" id="NDV63288.1"/>
    </source>
</evidence>
<feature type="region of interest" description="Disordered" evidence="5">
    <location>
        <begin position="341"/>
        <end position="369"/>
    </location>
</feature>
<keyword evidence="9" id="KW-1185">Reference proteome</keyword>
<protein>
    <recommendedName>
        <fullName evidence="4">Cell division protein FtsZ</fullName>
    </recommendedName>
</protein>
<evidence type="ECO:0000256" key="4">
    <source>
        <dbReference type="HAMAP-Rule" id="MF_00909"/>
    </source>
</evidence>
<dbReference type="GO" id="GO:0007017">
    <property type="term" value="P:microtubule-based process"/>
    <property type="evidence" value="ECO:0007669"/>
    <property type="project" value="InterPro"/>
</dbReference>
<evidence type="ECO:0000259" key="7">
    <source>
        <dbReference type="SMART" id="SM00865"/>
    </source>
</evidence>
<proteinExistence type="inferred from homology"/>
<evidence type="ECO:0000256" key="5">
    <source>
        <dbReference type="SAM" id="MobiDB-lite"/>
    </source>
</evidence>
<comment type="caution">
    <text evidence="8">The sequence shown here is derived from an EMBL/GenBank/DDBJ whole genome shotgun (WGS) entry which is preliminary data.</text>
</comment>
<keyword evidence="2 4" id="KW-0547">Nucleotide-binding</keyword>
<dbReference type="EMBL" id="JAAGNX010000003">
    <property type="protein sequence ID" value="NDV63288.1"/>
    <property type="molecule type" value="Genomic_DNA"/>
</dbReference>
<dbReference type="InterPro" id="IPR003008">
    <property type="entry name" value="Tubulin_FtsZ_GTPase"/>
</dbReference>
<dbReference type="GO" id="GO:0032153">
    <property type="term" value="C:cell division site"/>
    <property type="evidence" value="ECO:0007669"/>
    <property type="project" value="UniProtKB-UniRule"/>
</dbReference>
<dbReference type="GO" id="GO:0005874">
    <property type="term" value="C:microtubule"/>
    <property type="evidence" value="ECO:0007669"/>
    <property type="project" value="InterPro"/>
</dbReference>
<feature type="binding site" evidence="4">
    <location>
        <position position="154"/>
    </location>
    <ligand>
        <name>GTP</name>
        <dbReference type="ChEBI" id="CHEBI:37565"/>
    </ligand>
</feature>
<evidence type="ECO:0000313" key="9">
    <source>
        <dbReference type="Proteomes" id="UP000478417"/>
    </source>
</evidence>
<dbReference type="AlphaFoldDB" id="A0A6B2M2V2"/>
<dbReference type="SMART" id="SM00864">
    <property type="entry name" value="Tubulin"/>
    <property type="match status" value="1"/>
</dbReference>
<evidence type="ECO:0000256" key="1">
    <source>
        <dbReference type="ARBA" id="ARBA00009690"/>
    </source>
</evidence>
<dbReference type="GO" id="GO:0043093">
    <property type="term" value="P:FtsZ-dependent cytokinesis"/>
    <property type="evidence" value="ECO:0007669"/>
    <property type="project" value="UniProtKB-UniRule"/>
</dbReference>
<sequence>MEQPGFFPEQDPLVDDQLPDGGLRIKIIGVGGAGTNAVDRIKLEDLEQVHLTVVDTDSQVLSSSPVEESFLLGKTVTLGKSSGGSVEKGRMAAEADREFLQRLIKGVDLVFILSGLGGGTGSGAAPVLADLAAEEGALVIAFVAMPFQREGNARGERARNALETLQKSCHAVISLPNDLIFKQVDDSATLMEAFAMADKWIKLGVHSIWSMLFNTGLINVDFSTLQSALAQPGGKTLFGTGYGKGDDLVEQALDDLLNCPLLHLPDSGFVKDTDQLIVNLTGGPDLTMAMVNKVMDAVSEKFGCRNSIVMGASIDGSFYNQLRITVMGTLRRVPSVKGYDPVPSASIPPNEPVAPPLKRPAPELELSLPPDIGRKQQEEFAFPRPEDNRGVFEKTGRNIYEGDDLDIPTYLRREIKIPRG</sequence>
<dbReference type="GO" id="GO:0005737">
    <property type="term" value="C:cytoplasm"/>
    <property type="evidence" value="ECO:0007669"/>
    <property type="project" value="UniProtKB-SubCell"/>
</dbReference>
<dbReference type="CDD" id="cd02201">
    <property type="entry name" value="FtsZ_type1"/>
    <property type="match status" value="1"/>
</dbReference>
<feature type="binding site" evidence="4">
    <location>
        <position position="198"/>
    </location>
    <ligand>
        <name>GTP</name>
        <dbReference type="ChEBI" id="CHEBI:37565"/>
    </ligand>
</feature>
<feature type="compositionally biased region" description="Pro residues" evidence="5">
    <location>
        <begin position="349"/>
        <end position="359"/>
    </location>
</feature>
<dbReference type="SMART" id="SM00865">
    <property type="entry name" value="Tubulin_C"/>
    <property type="match status" value="1"/>
</dbReference>
<accession>A0A6B2M2V2</accession>
<gene>
    <name evidence="4" type="primary">ftsZ</name>
    <name evidence="8" type="ORF">G0Q06_12555</name>
</gene>
<dbReference type="Pfam" id="PF12327">
    <property type="entry name" value="FtsZ_C"/>
    <property type="match status" value="1"/>
</dbReference>
<comment type="subcellular location">
    <subcellularLocation>
        <location evidence="4">Cytoplasm</location>
    </subcellularLocation>
    <text evidence="4">Assembles at midcell at the inner surface of the cytoplasmic membrane.</text>
</comment>
<keyword evidence="4" id="KW-0963">Cytoplasm</keyword>
<evidence type="ECO:0000256" key="3">
    <source>
        <dbReference type="ARBA" id="ARBA00023134"/>
    </source>
</evidence>
<dbReference type="SUPFAM" id="SSF52490">
    <property type="entry name" value="Tubulin nucleotide-binding domain-like"/>
    <property type="match status" value="1"/>
</dbReference>